<dbReference type="EMBL" id="CM056810">
    <property type="protein sequence ID" value="KAJ8643886.1"/>
    <property type="molecule type" value="Genomic_DNA"/>
</dbReference>
<name>A0ACC2MDL1_PERAE</name>
<reference evidence="1 2" key="1">
    <citation type="journal article" date="2022" name="Hortic Res">
        <title>A haplotype resolved chromosomal level avocado genome allows analysis of novel avocado genes.</title>
        <authorList>
            <person name="Nath O."/>
            <person name="Fletcher S.J."/>
            <person name="Hayward A."/>
            <person name="Shaw L.M."/>
            <person name="Masouleh A.K."/>
            <person name="Furtado A."/>
            <person name="Henry R.J."/>
            <person name="Mitter N."/>
        </authorList>
    </citation>
    <scope>NUCLEOTIDE SEQUENCE [LARGE SCALE GENOMIC DNA]</scope>
    <source>
        <strain evidence="2">cv. Hass</strain>
    </source>
</reference>
<organism evidence="1 2">
    <name type="scientific">Persea americana</name>
    <name type="common">Avocado</name>
    <dbReference type="NCBI Taxonomy" id="3435"/>
    <lineage>
        <taxon>Eukaryota</taxon>
        <taxon>Viridiplantae</taxon>
        <taxon>Streptophyta</taxon>
        <taxon>Embryophyta</taxon>
        <taxon>Tracheophyta</taxon>
        <taxon>Spermatophyta</taxon>
        <taxon>Magnoliopsida</taxon>
        <taxon>Magnoliidae</taxon>
        <taxon>Laurales</taxon>
        <taxon>Lauraceae</taxon>
        <taxon>Persea</taxon>
    </lineage>
</organism>
<keyword evidence="2" id="KW-1185">Reference proteome</keyword>
<accession>A0ACC2MDL1</accession>
<comment type="caution">
    <text evidence="1">The sequence shown here is derived from an EMBL/GenBank/DDBJ whole genome shotgun (WGS) entry which is preliminary data.</text>
</comment>
<protein>
    <submittedName>
        <fullName evidence="1">Uncharacterized protein</fullName>
    </submittedName>
</protein>
<dbReference type="Proteomes" id="UP001234297">
    <property type="component" value="Chromosome 2"/>
</dbReference>
<evidence type="ECO:0000313" key="2">
    <source>
        <dbReference type="Proteomes" id="UP001234297"/>
    </source>
</evidence>
<proteinExistence type="predicted"/>
<sequence length="1652" mass="180006">MGDRKWVSGRRSMHVLGKAAVPKPINLPSQRLENQGLDPNVEIVPKGTHSWGNHSSSSAQNAWGSLALLPPTTDTSVGSSSPLTARPSSGGSVTRPSTAGSERSHEHVSGAWGPNSRPSSASGTLATNQAQVVSTRPRSAETRSGSSQLSRFAEPVAETSEACGGPTMAVNLGTASTKHNEFTLSSRDFPTLGSETNSELHARRGHSSHGRPVSSGGAAARQERSTPTASKLCVSDDGPIDASAGKGDVNTWRRETSPKTGGGTPRMEKWQRDPQQSQPFPTVNIPSHHFDPWHDTPFRRSPDGVWYRGVPPGGLYRPAVPPGGYPLEPFGYYPSQLPYRPVSNSQAGPRPLPNPNSYQPKNGDTYYPQMPDSYVPSHPMIPLRPGFYPGPVPYDGYYGPPRMSLCNPNDRDAASMGLAAFPFVCNPNQNVHPDSINFNIRPGGYGPSSVMAKEQMESTHSRDPCQGPYKLLLKQHDSLGGNDAEETREPSVKPITQNEWIADCRKGEPTDFSKQGVEGSHPELTGDQRELSSVPVGKLPENNIKGNTVDDGLVKKPETVADVAQGPQHHPIIKKSPTLIDKIEGLNTKTRISEGWCESRPVSAKEVNVKQFKVRNAKADHSTNESVSVFCNEDASSGSMVIQEVVDFRGDKSLESTKRGKVVSRQVEHQATSVSTLNSLESREKAHSETQKRLHDMQGRTDVRGRERFNIEVDEWKKKPLAVNSSVNATTNADGCCDAHVQDHHSYQEAPEKQEMNHAGKVGGGLYTSSSFDSTDYQAQRAKMKEIAAQRAKQLQKEEEERTREQKAKALAKLEELNRRTLAENAAQKSESSLLQHVESHNIIPQTNTTVPDEVTGVSCSDSDAVTKTEQSMSKPKEALNHSPQGLVSDVNISVVPLNQEANATDSVAEQISSQVHDNSLFKQKQMGNKRRQHNSHEKNLGDKTIAAGGRIVHGNVIVNPSASSVDSGLGNNNSSNDNLPLQLKKNKSTKNKQKMDEASIPVPSPSSAPLPIEGNTVKASDESVKPKAMEPVPSEVTSVQPQSGREIVESQNSQDLESADKGLVQPTDEPNGKINNKLKPQHPRRMSRSTQAFRPAEKFHGTEASVWAPVRFPPNRNESSGVANQNNTTDGGHSLGNNGSGTQNSLKGKRADIERYVPKPVAKELSQQNSQNPRTPSVQATSEEVMGKGDYGSEGSKSRGQMDNIAVEKTVFAGENKNGNSNHNKLGRTHASWRQRGSAEPSVALQSSHEESVAVPVVVMDHGVAGKGRRHLTKAQRVTGHSYFPRNNSNLGGGVTHKAGSSTLALDSSEADGNSLKIENQCDGEHMSSHWQPKSQALSTHSREKRAGGGGQNATAQVGRTSEKLSLLQTTHVQLQAEKNDNDQIQLQPNQSKAQNYVVPLVNKNERKGVDTFKERAKIPYRGPPCIAELAPENVDTHQEQQMVYSGQRRQGPHNGRFDKQQESSYGGVHGDSQGQDVNKQRIPTIGDRRKHNSHYEYQPVGSYNKPSNSFRHNSNVDAAPRDGARAGLRYQEKGQNHSRHGGHYGRNGGSTAQKRHLLLPESPHMKACAWLVKNEMQPARKRIDLLKRTSALSEHCVRIGSEPVSWFPRLRKPREALIFPAVINCSHRMITMIDSSGHASILYGQGGNFL</sequence>
<gene>
    <name evidence="1" type="ORF">MRB53_005634</name>
</gene>
<evidence type="ECO:0000313" key="1">
    <source>
        <dbReference type="EMBL" id="KAJ8643886.1"/>
    </source>
</evidence>